<gene>
    <name evidence="1" type="ORF">A5710_20585</name>
</gene>
<evidence type="ECO:0000313" key="2">
    <source>
        <dbReference type="Proteomes" id="UP000093943"/>
    </source>
</evidence>
<dbReference type="AlphaFoldDB" id="A0A1A2XY43"/>
<name>A0A1A2XY43_MYCSD</name>
<evidence type="ECO:0000313" key="1">
    <source>
        <dbReference type="EMBL" id="OBI29801.1"/>
    </source>
</evidence>
<proteinExistence type="predicted"/>
<sequence length="382" mass="38726">MHAILRPYATAGVVIAGTGLIAATPVVSPAPAVPTVVDVALTAGGGLPELADPWVDVFNTASANATTLLNNYMLAPEVAFQQLYANVMGYAQQFLDDPSSSTLAAINTAIQEHWVAVRDGYTLLGDVDKATSDIVSHHTLNGGSAPTGHLFLFGQVPGFLPPDVDKDMVSQVLNFLASPLSGIIMGSLGPGISPWIAMMNSINDGDSFNEVLAATYGGFLNGATLNLDSILPMINDAGFLPNGMSLDHLEVAFGGLLSPGAVTVGPYQVLGAGGEIEAAVPAVGGSIFNSLGLEMVGVPVLGKIAVDGVGVGPIGAMQAWGQIVGALLGSGWDGKGPVVVTPPGVGVELPTIPDDFLDDGGLSAQATDAFSGLQDLLNGIFG</sequence>
<dbReference type="EMBL" id="LZKG01000083">
    <property type="protein sequence ID" value="OBI29801.1"/>
    <property type="molecule type" value="Genomic_DNA"/>
</dbReference>
<protein>
    <submittedName>
        <fullName evidence="1">Uncharacterized protein</fullName>
    </submittedName>
</protein>
<comment type="caution">
    <text evidence="1">The sequence shown here is derived from an EMBL/GenBank/DDBJ whole genome shotgun (WGS) entry which is preliminary data.</text>
</comment>
<reference evidence="2" key="1">
    <citation type="submission" date="2016-06" db="EMBL/GenBank/DDBJ databases">
        <authorList>
            <person name="Sutton G."/>
            <person name="Brinkac L."/>
            <person name="Sanka R."/>
            <person name="Adams M."/>
            <person name="Lau E."/>
            <person name="Sam S."/>
            <person name="Sreng N."/>
            <person name="Him V."/>
            <person name="Kerleguer A."/>
            <person name="Cheng S."/>
        </authorList>
    </citation>
    <scope>NUCLEOTIDE SEQUENCE [LARGE SCALE GENOMIC DNA]</scope>
    <source>
        <strain evidence="2">E1876</strain>
    </source>
</reference>
<organism evidence="1 2">
    <name type="scientific">Mycolicibacter sinensis (strain JDM601)</name>
    <name type="common">Mycobacterium sinense</name>
    <dbReference type="NCBI Taxonomy" id="875328"/>
    <lineage>
        <taxon>Bacteria</taxon>
        <taxon>Bacillati</taxon>
        <taxon>Actinomycetota</taxon>
        <taxon>Actinomycetes</taxon>
        <taxon>Mycobacteriales</taxon>
        <taxon>Mycobacteriaceae</taxon>
        <taxon>Mycolicibacter</taxon>
    </lineage>
</organism>
<accession>A0A1A2XY43</accession>
<dbReference type="InterPro" id="IPR049934">
    <property type="entry name" value="GjpA-like"/>
</dbReference>
<dbReference type="Proteomes" id="UP000093943">
    <property type="component" value="Unassembled WGS sequence"/>
</dbReference>
<dbReference type="NCBIfam" id="NF033942">
    <property type="entry name" value="GjpA"/>
    <property type="match status" value="1"/>
</dbReference>
<dbReference type="RefSeq" id="WP_065019138.1">
    <property type="nucleotide sequence ID" value="NZ_LZKG01000083.1"/>
</dbReference>